<comment type="caution">
    <text evidence="2">The sequence shown here is derived from an EMBL/GenBank/DDBJ whole genome shotgun (WGS) entry which is preliminary data.</text>
</comment>
<evidence type="ECO:0000313" key="2">
    <source>
        <dbReference type="EMBL" id="CAG9179520.1"/>
    </source>
</evidence>
<evidence type="ECO:0000313" key="3">
    <source>
        <dbReference type="Proteomes" id="UP000706525"/>
    </source>
</evidence>
<dbReference type="PROSITE" id="PS51257">
    <property type="entry name" value="PROKAR_LIPOPROTEIN"/>
    <property type="match status" value="1"/>
</dbReference>
<feature type="signal peptide" evidence="1">
    <location>
        <begin position="1"/>
        <end position="29"/>
    </location>
</feature>
<keyword evidence="1" id="KW-0732">Signal</keyword>
<name>A0ABN7Z3W3_9BURK</name>
<organism evidence="2 3">
    <name type="scientific">Cupriavidus pampae</name>
    <dbReference type="NCBI Taxonomy" id="659251"/>
    <lineage>
        <taxon>Bacteria</taxon>
        <taxon>Pseudomonadati</taxon>
        <taxon>Pseudomonadota</taxon>
        <taxon>Betaproteobacteria</taxon>
        <taxon>Burkholderiales</taxon>
        <taxon>Burkholderiaceae</taxon>
        <taxon>Cupriavidus</taxon>
    </lineage>
</organism>
<dbReference type="EMBL" id="CAJZAG010000008">
    <property type="protein sequence ID" value="CAG9179520.1"/>
    <property type="molecule type" value="Genomic_DNA"/>
</dbReference>
<evidence type="ECO:0008006" key="4">
    <source>
        <dbReference type="Google" id="ProtNLM"/>
    </source>
</evidence>
<accession>A0ABN7Z3W3</accession>
<dbReference type="RefSeq" id="WP_223992021.1">
    <property type="nucleotide sequence ID" value="NZ_CAJZAG010000008.1"/>
</dbReference>
<sequence>MRPIPNIANRTARRAALASLITGAIVAAAACVFRQPQENQTMTPSITYLHLLRHTPFFTALDTDQLRWVIAHSREWEVRTGGTIATSERLNDSAGYWVLLDGGWTLRIDGKTFASGHADAGKWFDQDLLAARPFELVANEHSYVMQIARRDMDDMLARGFRFDRHLYAGQSFYRDLMANPLSAPVAP</sequence>
<keyword evidence="3" id="KW-1185">Reference proteome</keyword>
<feature type="chain" id="PRO_5046532893" description="Cyclic nucleotide-binding domain-containing protein" evidence="1">
    <location>
        <begin position="30"/>
        <end position="187"/>
    </location>
</feature>
<gene>
    <name evidence="2" type="ORF">LMG32289_04384</name>
</gene>
<protein>
    <recommendedName>
        <fullName evidence="4">Cyclic nucleotide-binding domain-containing protein</fullName>
    </recommendedName>
</protein>
<dbReference type="InterPro" id="IPR018490">
    <property type="entry name" value="cNMP-bd_dom_sf"/>
</dbReference>
<dbReference type="Proteomes" id="UP000706525">
    <property type="component" value="Unassembled WGS sequence"/>
</dbReference>
<evidence type="ECO:0000256" key="1">
    <source>
        <dbReference type="SAM" id="SignalP"/>
    </source>
</evidence>
<dbReference type="SUPFAM" id="SSF51206">
    <property type="entry name" value="cAMP-binding domain-like"/>
    <property type="match status" value="1"/>
</dbReference>
<reference evidence="2 3" key="1">
    <citation type="submission" date="2021-08" db="EMBL/GenBank/DDBJ databases">
        <authorList>
            <person name="Peeters C."/>
        </authorList>
    </citation>
    <scope>NUCLEOTIDE SEQUENCE [LARGE SCALE GENOMIC DNA]</scope>
    <source>
        <strain evidence="2 3">LMG 32289</strain>
    </source>
</reference>
<proteinExistence type="predicted"/>